<dbReference type="InterPro" id="IPR020568">
    <property type="entry name" value="Ribosomal_Su5_D2-typ_SF"/>
</dbReference>
<evidence type="ECO:0000256" key="2">
    <source>
        <dbReference type="ARBA" id="ARBA00012052"/>
    </source>
</evidence>
<dbReference type="Proteomes" id="UP000516235">
    <property type="component" value="Chromosome"/>
</dbReference>
<keyword evidence="6 9" id="KW-0418">Kinase</keyword>
<dbReference type="NCBIfam" id="TIGR00154">
    <property type="entry name" value="ispE"/>
    <property type="match status" value="1"/>
</dbReference>
<evidence type="ECO:0000256" key="9">
    <source>
        <dbReference type="HAMAP-Rule" id="MF_00061"/>
    </source>
</evidence>
<evidence type="ECO:0000256" key="7">
    <source>
        <dbReference type="ARBA" id="ARBA00022840"/>
    </source>
</evidence>
<dbReference type="RefSeq" id="WP_171194495.1">
    <property type="nucleotide sequence ID" value="NZ_JACMYE010000007.1"/>
</dbReference>
<keyword evidence="5 9" id="KW-0547">Nucleotide-binding</keyword>
<keyword evidence="4 9" id="KW-0808">Transferase</keyword>
<accession>A0A7H0K0I7</accession>
<evidence type="ECO:0000259" key="11">
    <source>
        <dbReference type="Pfam" id="PF08544"/>
    </source>
</evidence>
<dbReference type="GO" id="GO:0019288">
    <property type="term" value="P:isopentenyl diphosphate biosynthetic process, methylerythritol 4-phosphate pathway"/>
    <property type="evidence" value="ECO:0007669"/>
    <property type="project" value="UniProtKB-UniRule"/>
</dbReference>
<comment type="pathway">
    <text evidence="9">Isoprenoid biosynthesis; isopentenyl diphosphate biosynthesis via DXP pathway; isopentenyl diphosphate from 1-deoxy-D-xylulose 5-phosphate: step 3/6.</text>
</comment>
<feature type="active site" evidence="9">
    <location>
        <position position="152"/>
    </location>
</feature>
<comment type="function">
    <text evidence="9">Catalyzes the phosphorylation of the position 2 hydroxy group of 4-diphosphocytidyl-2C-methyl-D-erythritol.</text>
</comment>
<dbReference type="InterPro" id="IPR006204">
    <property type="entry name" value="GHMP_kinase_N_dom"/>
</dbReference>
<evidence type="ECO:0000256" key="3">
    <source>
        <dbReference type="ARBA" id="ARBA00017473"/>
    </source>
</evidence>
<dbReference type="PANTHER" id="PTHR43527">
    <property type="entry name" value="4-DIPHOSPHOCYTIDYL-2-C-METHYL-D-ERYTHRITOL KINASE, CHLOROPLASTIC"/>
    <property type="match status" value="1"/>
</dbReference>
<evidence type="ECO:0000313" key="13">
    <source>
        <dbReference type="EMBL" id="QNP90803.1"/>
    </source>
</evidence>
<evidence type="ECO:0000256" key="5">
    <source>
        <dbReference type="ARBA" id="ARBA00022741"/>
    </source>
</evidence>
<dbReference type="GO" id="GO:0016114">
    <property type="term" value="P:terpenoid biosynthetic process"/>
    <property type="evidence" value="ECO:0007669"/>
    <property type="project" value="UniProtKB-UniRule"/>
</dbReference>
<name>A0A7H0K0I7_9CORY</name>
<gene>
    <name evidence="9" type="primary">ispE</name>
    <name evidence="12" type="ORF">H7348_09095</name>
    <name evidence="13" type="ORF">IAU68_03295</name>
</gene>
<dbReference type="Gene3D" id="3.30.70.890">
    <property type="entry name" value="GHMP kinase, C-terminal domain"/>
    <property type="match status" value="1"/>
</dbReference>
<dbReference type="Gene3D" id="3.30.230.10">
    <property type="match status" value="1"/>
</dbReference>
<dbReference type="KEGG" id="cluj:IAU68_03295"/>
<dbReference type="GO" id="GO:0050515">
    <property type="term" value="F:4-(cytidine 5'-diphospho)-2-C-methyl-D-erythritol kinase activity"/>
    <property type="evidence" value="ECO:0007669"/>
    <property type="project" value="UniProtKB-UniRule"/>
</dbReference>
<proteinExistence type="inferred from homology"/>
<comment type="catalytic activity">
    <reaction evidence="9">
        <text>4-CDP-2-C-methyl-D-erythritol + ATP = 4-CDP-2-C-methyl-D-erythritol 2-phosphate + ADP + H(+)</text>
        <dbReference type="Rhea" id="RHEA:18437"/>
        <dbReference type="ChEBI" id="CHEBI:15378"/>
        <dbReference type="ChEBI" id="CHEBI:30616"/>
        <dbReference type="ChEBI" id="CHEBI:57823"/>
        <dbReference type="ChEBI" id="CHEBI:57919"/>
        <dbReference type="ChEBI" id="CHEBI:456216"/>
        <dbReference type="EC" id="2.7.1.148"/>
    </reaction>
</comment>
<feature type="domain" description="GHMP kinase C-terminal" evidence="11">
    <location>
        <begin position="221"/>
        <end position="295"/>
    </location>
</feature>
<evidence type="ECO:0000313" key="14">
    <source>
        <dbReference type="Proteomes" id="UP000516235"/>
    </source>
</evidence>
<evidence type="ECO:0000313" key="15">
    <source>
        <dbReference type="Proteomes" id="UP000642876"/>
    </source>
</evidence>
<evidence type="ECO:0000256" key="4">
    <source>
        <dbReference type="ARBA" id="ARBA00022679"/>
    </source>
</evidence>
<dbReference type="AlphaFoldDB" id="A0A7H0K0I7"/>
<evidence type="ECO:0000313" key="12">
    <source>
        <dbReference type="EMBL" id="MBC3179456.1"/>
    </source>
</evidence>
<dbReference type="HAMAP" id="MF_00061">
    <property type="entry name" value="IspE"/>
    <property type="match status" value="1"/>
</dbReference>
<feature type="domain" description="GHMP kinase N-terminal" evidence="10">
    <location>
        <begin position="78"/>
        <end position="160"/>
    </location>
</feature>
<dbReference type="GO" id="GO:0005524">
    <property type="term" value="F:ATP binding"/>
    <property type="evidence" value="ECO:0007669"/>
    <property type="project" value="UniProtKB-UniRule"/>
</dbReference>
<evidence type="ECO:0000259" key="10">
    <source>
        <dbReference type="Pfam" id="PF00288"/>
    </source>
</evidence>
<comment type="caution">
    <text evidence="9">Lacks conserved residue(s) required for the propagation of feature annotation.</text>
</comment>
<dbReference type="Pfam" id="PF00288">
    <property type="entry name" value="GHMP_kinases_N"/>
    <property type="match status" value="1"/>
</dbReference>
<dbReference type="PANTHER" id="PTHR43527:SF2">
    <property type="entry name" value="4-DIPHOSPHOCYTIDYL-2-C-METHYL-D-ERYTHRITOL KINASE, CHLOROPLASTIC"/>
    <property type="match status" value="1"/>
</dbReference>
<dbReference type="InterPro" id="IPR004424">
    <property type="entry name" value="IspE"/>
</dbReference>
<dbReference type="Pfam" id="PF08544">
    <property type="entry name" value="GHMP_kinases_C"/>
    <property type="match status" value="1"/>
</dbReference>
<keyword evidence="7 9" id="KW-0067">ATP-binding</keyword>
<keyword evidence="9" id="KW-0414">Isoprene biosynthesis</keyword>
<dbReference type="InterPro" id="IPR013750">
    <property type="entry name" value="GHMP_kinase_C_dom"/>
</dbReference>
<dbReference type="EMBL" id="CP061032">
    <property type="protein sequence ID" value="QNP90803.1"/>
    <property type="molecule type" value="Genomic_DNA"/>
</dbReference>
<dbReference type="NCBIfam" id="NF002870">
    <property type="entry name" value="PRK03188.1"/>
    <property type="match status" value="1"/>
</dbReference>
<dbReference type="Proteomes" id="UP000642876">
    <property type="component" value="Unassembled WGS sequence"/>
</dbReference>
<protein>
    <recommendedName>
        <fullName evidence="3 9">4-diphosphocytidyl-2-C-methyl-D-erythritol kinase</fullName>
        <shortName evidence="9">CMK</shortName>
        <ecNumber evidence="2 9">2.7.1.148</ecNumber>
    </recommendedName>
    <alternativeName>
        <fullName evidence="8 9">4-(cytidine-5'-diphospho)-2-C-methyl-D-erythritol kinase</fullName>
    </alternativeName>
</protein>
<keyword evidence="15" id="KW-1185">Reference proteome</keyword>
<dbReference type="EC" id="2.7.1.148" evidence="2 9"/>
<dbReference type="UniPathway" id="UPA00056">
    <property type="reaction ID" value="UER00094"/>
</dbReference>
<dbReference type="EMBL" id="JACMYE010000007">
    <property type="protein sequence ID" value="MBC3179456.1"/>
    <property type="molecule type" value="Genomic_DNA"/>
</dbReference>
<comment type="similarity">
    <text evidence="1 9">Belongs to the GHMP kinase family. IspE subfamily.</text>
</comment>
<evidence type="ECO:0000256" key="1">
    <source>
        <dbReference type="ARBA" id="ARBA00009684"/>
    </source>
</evidence>
<dbReference type="SUPFAM" id="SSF55060">
    <property type="entry name" value="GHMP Kinase, C-terminal domain"/>
    <property type="match status" value="1"/>
</dbReference>
<evidence type="ECO:0000256" key="6">
    <source>
        <dbReference type="ARBA" id="ARBA00022777"/>
    </source>
</evidence>
<dbReference type="InterPro" id="IPR036554">
    <property type="entry name" value="GHMP_kinase_C_sf"/>
</dbReference>
<dbReference type="SUPFAM" id="SSF54211">
    <property type="entry name" value="Ribosomal protein S5 domain 2-like"/>
    <property type="match status" value="1"/>
</dbReference>
<evidence type="ECO:0000256" key="8">
    <source>
        <dbReference type="ARBA" id="ARBA00032554"/>
    </source>
</evidence>
<organism evidence="13 14">
    <name type="scientific">Corynebacterium lujinxingii</name>
    <dbReference type="NCBI Taxonomy" id="2763010"/>
    <lineage>
        <taxon>Bacteria</taxon>
        <taxon>Bacillati</taxon>
        <taxon>Actinomycetota</taxon>
        <taxon>Actinomycetes</taxon>
        <taxon>Mycobacteriales</taxon>
        <taxon>Corynebacteriaceae</taxon>
        <taxon>Corynebacterium</taxon>
    </lineage>
</organism>
<dbReference type="InterPro" id="IPR014721">
    <property type="entry name" value="Ribsml_uS5_D2-typ_fold_subgr"/>
</dbReference>
<sequence>MVHKYVASAPGKVNLHLGVGEARADGYHELVSVFHAVDRRERVTLIASDTMTDGPIVRSMSTTFFVDTPDEDIDGPGNLAWRAVDAVATRAGVALPEVRIEVDKHVFVAGGMAGGSADAAAALVAANALVADYGTPLDDDTLLALAASLGADVPFSLMGGTALGTGRGDELVAMLSRGRLHWVFVNPKVGIPTGKAFSLLDDMRHNNATLVPHLNTQALSQALTTGDATRVAAAMHNDLEGPALAMRPQLARLLDVAADAGLRAMVSGSGPTVAVLCDSLEHAQWVADHLAEHFDGYEVFVAEGPDQGAVVENVF</sequence>
<reference evidence="14 15" key="1">
    <citation type="submission" date="2020-08" db="EMBL/GenBank/DDBJ databases">
        <title>novel species in genus Corynebacterium.</title>
        <authorList>
            <person name="Zhang G."/>
        </authorList>
    </citation>
    <scope>NUCLEOTIDE SEQUENCE [LARGE SCALE GENOMIC DNA]</scope>
    <source>
        <strain evidence="13">Zg-917</strain>
        <strain evidence="14 15">zg-917</strain>
    </source>
</reference>
<feature type="active site" evidence="9">
    <location>
        <position position="12"/>
    </location>
</feature>
<dbReference type="PIRSF" id="PIRSF010376">
    <property type="entry name" value="IspE"/>
    <property type="match status" value="1"/>
</dbReference>